<comment type="catalytic activity">
    <reaction evidence="1">
        <text>Hydrolysis of terminal, non-reducing beta-D-mannose residues in beta-D-mannosides.</text>
        <dbReference type="EC" id="3.2.1.25"/>
    </reaction>
</comment>
<dbReference type="SUPFAM" id="SSF49785">
    <property type="entry name" value="Galactose-binding domain-like"/>
    <property type="match status" value="1"/>
</dbReference>
<evidence type="ECO:0000256" key="4">
    <source>
        <dbReference type="ARBA" id="ARBA00023295"/>
    </source>
</evidence>
<comment type="caution">
    <text evidence="6">The sequence shown here is derived from an EMBL/GenBank/DDBJ whole genome shotgun (WGS) entry which is preliminary data.</text>
</comment>
<dbReference type="PANTHER" id="PTHR43730">
    <property type="entry name" value="BETA-MANNOSIDASE"/>
    <property type="match status" value="1"/>
</dbReference>
<sequence length="875" mass="96579">MIRRTLHDGWQLTSATGTVPEHIAGRSVPALVPGSTHLDLLAAGLIPDPYLDSNETELAWAHRVGWRYTLTFDAEQAAPSEHVDLAFDGLDTVATVELNGVELGTTANMHRGYRFPVGRVLREGSNDLTVSFRPALEYAEEVRDALGARPHTNTHPYNMVRKMACSFGWDWGPDFQTAGIWKPVRLERWSTARLASVRPLVTVSEDGVGRVEVHADVERSLTEAPAALTLTAEVAGHTATATLAPDADTGVVVVEVPDARLWWPVGYGDHPLYDLAVTLAPGGDASAGSDAPAALDTAERRIGFRTVTVDTEPDEHGTPFTVTVNGRPIFVKGANWIPDDHFLTRITRDRLARRVDQAVDANMNMLRVWGGGIYESEDFYDVCDERGVLVWQDFLLACAAYPEEEPLWSEFEAEARENVARLTSHASLALWNGGNENLWGFMDWGWQEQLGDRTWGHGYYTDLFPRIVAELDPTRFYSAGSPYSPGFAPDDVHPNAEAHGTRHEWAVWNQTDYRAYQDHVPRFCSEFGFQGPPTWTTLTDWVHDEPLTPTSPAFLLHQKAEDGNGKLDRGYSAHLHTPRTFEDWHWATQLNQARAVAFGIEHFRSWWPRTSGALVWQLNDCWPVTSWAAVDGDERLKPLWYALRRAYAPRMLTVQPRDGRLVVIAVNDTDEPWTGPLDLRRQGFGGEVLHSGSAQISVPPRSTAEVEPERRLLAPADPDREVFVAASGEVRVVHTFREDRHLAYDPEALTAVAAPVPGGYRVDVRAASFARDVSVLAERAAPDDAERLLPVLRAMVPLSSTHVGAQDVGPLLRVAFPAAGEAGACRDLTAVQRAYLAALLGNDALWEGRIANFRVHLTGLGLPGDRVGISALAGV</sequence>
<dbReference type="EC" id="3.2.1.25" evidence="2"/>
<dbReference type="Gene3D" id="3.20.20.80">
    <property type="entry name" value="Glycosidases"/>
    <property type="match status" value="1"/>
</dbReference>
<dbReference type="Gene3D" id="2.60.40.10">
    <property type="entry name" value="Immunoglobulins"/>
    <property type="match status" value="1"/>
</dbReference>
<dbReference type="Gene3D" id="2.60.120.260">
    <property type="entry name" value="Galactose-binding domain-like"/>
    <property type="match status" value="1"/>
</dbReference>
<organism evidence="6 7">
    <name type="scientific">Nocardiopsis tropica</name>
    <dbReference type="NCBI Taxonomy" id="109330"/>
    <lineage>
        <taxon>Bacteria</taxon>
        <taxon>Bacillati</taxon>
        <taxon>Actinomycetota</taxon>
        <taxon>Actinomycetes</taxon>
        <taxon>Streptosporangiales</taxon>
        <taxon>Nocardiopsidaceae</taxon>
        <taxon>Nocardiopsis</taxon>
    </lineage>
</organism>
<evidence type="ECO:0000313" key="6">
    <source>
        <dbReference type="EMBL" id="MEE2053627.1"/>
    </source>
</evidence>
<dbReference type="InterPro" id="IPR008979">
    <property type="entry name" value="Galactose-bd-like_sf"/>
</dbReference>
<name>A0ABU7KWF4_9ACTN</name>
<reference evidence="6 7" key="1">
    <citation type="submission" date="2023-07" db="EMBL/GenBank/DDBJ databases">
        <authorList>
            <person name="Girao M."/>
            <person name="Carvalho M.F."/>
        </authorList>
    </citation>
    <scope>NUCLEOTIDE SEQUENCE [LARGE SCALE GENOMIC DNA]</scope>
    <source>
        <strain evidence="6 7">66/93</strain>
    </source>
</reference>
<dbReference type="Proteomes" id="UP001348641">
    <property type="component" value="Unassembled WGS sequence"/>
</dbReference>
<dbReference type="SUPFAM" id="SSF49303">
    <property type="entry name" value="beta-Galactosidase/glucuronidase domain"/>
    <property type="match status" value="1"/>
</dbReference>
<evidence type="ECO:0000259" key="5">
    <source>
        <dbReference type="Pfam" id="PF22666"/>
    </source>
</evidence>
<dbReference type="PANTHER" id="PTHR43730:SF1">
    <property type="entry name" value="BETA-MANNOSIDASE"/>
    <property type="match status" value="1"/>
</dbReference>
<evidence type="ECO:0000256" key="1">
    <source>
        <dbReference type="ARBA" id="ARBA00000829"/>
    </source>
</evidence>
<dbReference type="InterPro" id="IPR017853">
    <property type="entry name" value="GH"/>
</dbReference>
<keyword evidence="4" id="KW-0326">Glycosidase</keyword>
<dbReference type="InterPro" id="IPR036156">
    <property type="entry name" value="Beta-gal/glucu_dom_sf"/>
</dbReference>
<proteinExistence type="predicted"/>
<dbReference type="InterPro" id="IPR054593">
    <property type="entry name" value="Beta-mannosidase-like_N2"/>
</dbReference>
<dbReference type="InterPro" id="IPR013783">
    <property type="entry name" value="Ig-like_fold"/>
</dbReference>
<protein>
    <recommendedName>
        <fullName evidence="2">beta-mannosidase</fullName>
        <ecNumber evidence="2">3.2.1.25</ecNumber>
    </recommendedName>
</protein>
<dbReference type="SUPFAM" id="SSF51445">
    <property type="entry name" value="(Trans)glycosidases"/>
    <property type="match status" value="1"/>
</dbReference>
<dbReference type="RefSeq" id="WP_330160560.1">
    <property type="nucleotide sequence ID" value="NZ_JAUUCC010000077.1"/>
</dbReference>
<dbReference type="Pfam" id="PF22666">
    <property type="entry name" value="Glyco_hydro_2_N2"/>
    <property type="match status" value="1"/>
</dbReference>
<accession>A0ABU7KWF4</accession>
<dbReference type="EMBL" id="JAUUCC010000077">
    <property type="protein sequence ID" value="MEE2053627.1"/>
    <property type="molecule type" value="Genomic_DNA"/>
</dbReference>
<evidence type="ECO:0000256" key="3">
    <source>
        <dbReference type="ARBA" id="ARBA00022801"/>
    </source>
</evidence>
<feature type="domain" description="Beta-mannosidase-like galactose-binding" evidence="5">
    <location>
        <begin position="10"/>
        <end position="182"/>
    </location>
</feature>
<evidence type="ECO:0000256" key="2">
    <source>
        <dbReference type="ARBA" id="ARBA00012754"/>
    </source>
</evidence>
<gene>
    <name evidence="6" type="ORF">Q8A49_24295</name>
</gene>
<evidence type="ECO:0000313" key="7">
    <source>
        <dbReference type="Proteomes" id="UP001348641"/>
    </source>
</evidence>
<dbReference type="GO" id="GO:0016787">
    <property type="term" value="F:hydrolase activity"/>
    <property type="evidence" value="ECO:0007669"/>
    <property type="project" value="UniProtKB-KW"/>
</dbReference>
<dbReference type="InterPro" id="IPR050887">
    <property type="entry name" value="Beta-mannosidase_GH2"/>
</dbReference>
<keyword evidence="3 6" id="KW-0378">Hydrolase</keyword>